<sequence>MNKPKDPTDRPSARFPASLHQAKPAAAKARPELLRPQRLLHEAARDARLLSTPSGLGLDNPAVRERMVQRLRGEGVRSEPVLQAMLRVPRHRFVDSALAAQAYEDTSLPIGLGQTISKPSVVARMLEWLFLGESARGHGHLGRVLEIGTGCGYQTALLAEVAQQVVSIERLRALHDVAVRQLAGLQTPRCELLYGDGMLGHPLRAPYDSIVAAAGGEDLPQAWLQQLAVGGRLIAPARAADGRGQVLVVVDRTPQGFRRTLGEAVQFVPLKSGIS</sequence>
<gene>
    <name evidence="11" type="ORF">GCM10009107_18500</name>
</gene>
<name>A0ABN1JXX1_9BURK</name>
<dbReference type="RefSeq" id="WP_375140576.1">
    <property type="nucleotide sequence ID" value="NZ_BAAAEW010000008.1"/>
</dbReference>
<dbReference type="Pfam" id="PF01135">
    <property type="entry name" value="PCMT"/>
    <property type="match status" value="1"/>
</dbReference>
<dbReference type="InterPro" id="IPR029063">
    <property type="entry name" value="SAM-dependent_MTases_sf"/>
</dbReference>
<dbReference type="PANTHER" id="PTHR11579">
    <property type="entry name" value="PROTEIN-L-ISOASPARTATE O-METHYLTRANSFERASE"/>
    <property type="match status" value="1"/>
</dbReference>
<dbReference type="NCBIfam" id="NF001453">
    <property type="entry name" value="PRK00312.1"/>
    <property type="match status" value="1"/>
</dbReference>
<dbReference type="Proteomes" id="UP001500279">
    <property type="component" value="Unassembled WGS sequence"/>
</dbReference>
<keyword evidence="7" id="KW-0808">Transferase</keyword>
<evidence type="ECO:0000256" key="2">
    <source>
        <dbReference type="ARBA" id="ARBA00005369"/>
    </source>
</evidence>
<dbReference type="PANTHER" id="PTHR11579:SF0">
    <property type="entry name" value="PROTEIN-L-ISOASPARTATE(D-ASPARTATE) O-METHYLTRANSFERASE"/>
    <property type="match status" value="1"/>
</dbReference>
<evidence type="ECO:0000256" key="8">
    <source>
        <dbReference type="ARBA" id="ARBA00022691"/>
    </source>
</evidence>
<evidence type="ECO:0000256" key="7">
    <source>
        <dbReference type="ARBA" id="ARBA00022679"/>
    </source>
</evidence>
<comment type="subcellular location">
    <subcellularLocation>
        <location evidence="1">Cytoplasm</location>
    </subcellularLocation>
</comment>
<feature type="region of interest" description="Disordered" evidence="10">
    <location>
        <begin position="1"/>
        <end position="32"/>
    </location>
</feature>
<comment type="caution">
    <text evidence="11">The sequence shown here is derived from an EMBL/GenBank/DDBJ whole genome shotgun (WGS) entry which is preliminary data.</text>
</comment>
<keyword evidence="12" id="KW-1185">Reference proteome</keyword>
<evidence type="ECO:0000256" key="4">
    <source>
        <dbReference type="ARBA" id="ARBA00013346"/>
    </source>
</evidence>
<keyword evidence="6" id="KW-0489">Methyltransferase</keyword>
<dbReference type="CDD" id="cd02440">
    <property type="entry name" value="AdoMet_MTases"/>
    <property type="match status" value="1"/>
</dbReference>
<organism evidence="11 12">
    <name type="scientific">Ideonella azotifigens</name>
    <dbReference type="NCBI Taxonomy" id="513160"/>
    <lineage>
        <taxon>Bacteria</taxon>
        <taxon>Pseudomonadati</taxon>
        <taxon>Pseudomonadota</taxon>
        <taxon>Betaproteobacteria</taxon>
        <taxon>Burkholderiales</taxon>
        <taxon>Sphaerotilaceae</taxon>
        <taxon>Ideonella</taxon>
    </lineage>
</organism>
<proteinExistence type="inferred from homology"/>
<evidence type="ECO:0000256" key="6">
    <source>
        <dbReference type="ARBA" id="ARBA00022603"/>
    </source>
</evidence>
<evidence type="ECO:0000313" key="11">
    <source>
        <dbReference type="EMBL" id="GAA0748690.1"/>
    </source>
</evidence>
<accession>A0ABN1JXX1</accession>
<dbReference type="EMBL" id="BAAAEW010000008">
    <property type="protein sequence ID" value="GAA0748690.1"/>
    <property type="molecule type" value="Genomic_DNA"/>
</dbReference>
<evidence type="ECO:0000256" key="9">
    <source>
        <dbReference type="NCBIfam" id="TIGR00080"/>
    </source>
</evidence>
<keyword evidence="5" id="KW-0963">Cytoplasm</keyword>
<dbReference type="InterPro" id="IPR000682">
    <property type="entry name" value="PCMT"/>
</dbReference>
<comment type="similarity">
    <text evidence="2">Belongs to the methyltransferase superfamily. L-isoaspartyl/D-aspartyl protein methyltransferase family.</text>
</comment>
<evidence type="ECO:0000256" key="5">
    <source>
        <dbReference type="ARBA" id="ARBA00022490"/>
    </source>
</evidence>
<evidence type="ECO:0000256" key="3">
    <source>
        <dbReference type="ARBA" id="ARBA00011890"/>
    </source>
</evidence>
<protein>
    <recommendedName>
        <fullName evidence="4 9">Protein-L-isoaspartate O-methyltransferase</fullName>
        <ecNumber evidence="3 9">2.1.1.77</ecNumber>
    </recommendedName>
</protein>
<dbReference type="SUPFAM" id="SSF53335">
    <property type="entry name" value="S-adenosyl-L-methionine-dependent methyltransferases"/>
    <property type="match status" value="1"/>
</dbReference>
<dbReference type="NCBIfam" id="TIGR00080">
    <property type="entry name" value="pimt"/>
    <property type="match status" value="1"/>
</dbReference>
<reference evidence="11 12" key="1">
    <citation type="journal article" date="2019" name="Int. J. Syst. Evol. Microbiol.">
        <title>The Global Catalogue of Microorganisms (GCM) 10K type strain sequencing project: providing services to taxonomists for standard genome sequencing and annotation.</title>
        <authorList>
            <consortium name="The Broad Institute Genomics Platform"/>
            <consortium name="The Broad Institute Genome Sequencing Center for Infectious Disease"/>
            <person name="Wu L."/>
            <person name="Ma J."/>
        </authorList>
    </citation>
    <scope>NUCLEOTIDE SEQUENCE [LARGE SCALE GENOMIC DNA]</scope>
    <source>
        <strain evidence="11 12">JCM 15503</strain>
    </source>
</reference>
<dbReference type="EC" id="2.1.1.77" evidence="3 9"/>
<dbReference type="Gene3D" id="3.40.50.150">
    <property type="entry name" value="Vaccinia Virus protein VP39"/>
    <property type="match status" value="1"/>
</dbReference>
<evidence type="ECO:0000256" key="10">
    <source>
        <dbReference type="SAM" id="MobiDB-lite"/>
    </source>
</evidence>
<feature type="compositionally biased region" description="Basic and acidic residues" evidence="10">
    <location>
        <begin position="1"/>
        <end position="12"/>
    </location>
</feature>
<evidence type="ECO:0000256" key="1">
    <source>
        <dbReference type="ARBA" id="ARBA00004496"/>
    </source>
</evidence>
<keyword evidence="8" id="KW-0949">S-adenosyl-L-methionine</keyword>
<evidence type="ECO:0000313" key="12">
    <source>
        <dbReference type="Proteomes" id="UP001500279"/>
    </source>
</evidence>